<dbReference type="Proteomes" id="UP001445076">
    <property type="component" value="Unassembled WGS sequence"/>
</dbReference>
<proteinExistence type="predicted"/>
<evidence type="ECO:0000256" key="1">
    <source>
        <dbReference type="ARBA" id="ARBA00004141"/>
    </source>
</evidence>
<feature type="non-terminal residue" evidence="7">
    <location>
        <position position="1"/>
    </location>
</feature>
<evidence type="ECO:0000256" key="4">
    <source>
        <dbReference type="ARBA" id="ARBA00023136"/>
    </source>
</evidence>
<evidence type="ECO:0000256" key="2">
    <source>
        <dbReference type="ARBA" id="ARBA00022692"/>
    </source>
</evidence>
<keyword evidence="4 5" id="KW-0472">Membrane</keyword>
<comment type="caution">
    <text evidence="7">The sequence shown here is derived from an EMBL/GenBank/DDBJ whole genome shotgun (WGS) entry which is preliminary data.</text>
</comment>
<dbReference type="SUPFAM" id="SSF103473">
    <property type="entry name" value="MFS general substrate transporter"/>
    <property type="match status" value="1"/>
</dbReference>
<dbReference type="AlphaFoldDB" id="A0AAW0WTI9"/>
<dbReference type="GO" id="GO:0016020">
    <property type="term" value="C:membrane"/>
    <property type="evidence" value="ECO:0007669"/>
    <property type="project" value="UniProtKB-SubCell"/>
</dbReference>
<evidence type="ECO:0000256" key="3">
    <source>
        <dbReference type="ARBA" id="ARBA00022989"/>
    </source>
</evidence>
<sequence length="316" mass="35977">IAWLTKDWFLLGVITTVPFFLLILCWWFLPESPRWLLSRGHIEQCAALMTTIATRNGKQVPDRLKERLQAVSFTHNTERNYGVVQLLNYSTVRLRTLLLTACYACNYLFYYGLAYNTVNLSGNEFLNFFLLSVVELPSTMLGWWAAQFLGRRWTGALSILLAAIFSLANAILLNTSQWVTIMMMVLSKMFNTISFLMVYIQCSEIYPTTHRSCGTGLSSLISSIFGTATPYIAYSHVYWNNLPLVIIFVIGFIGFINASLLPETLDADLPQSLLQADKFLTGDKYWSYKGRRCWSGKVRVMESNEQGHTNLAISED</sequence>
<evidence type="ECO:0000259" key="6">
    <source>
        <dbReference type="PROSITE" id="PS50850"/>
    </source>
</evidence>
<keyword evidence="3 5" id="KW-1133">Transmembrane helix</keyword>
<feature type="transmembrane region" description="Helical" evidence="5">
    <location>
        <begin position="212"/>
        <end position="232"/>
    </location>
</feature>
<feature type="transmembrane region" description="Helical" evidence="5">
    <location>
        <begin position="125"/>
        <end position="146"/>
    </location>
</feature>
<evidence type="ECO:0000313" key="7">
    <source>
        <dbReference type="EMBL" id="KAK8735613.1"/>
    </source>
</evidence>
<dbReference type="PROSITE" id="PS50850">
    <property type="entry name" value="MFS"/>
    <property type="match status" value="1"/>
</dbReference>
<name>A0AAW0WTI9_CHEQU</name>
<feature type="domain" description="Major facilitator superfamily (MFS) profile" evidence="6">
    <location>
        <begin position="1"/>
        <end position="266"/>
    </location>
</feature>
<dbReference type="Gene3D" id="1.20.1250.20">
    <property type="entry name" value="MFS general substrate transporter like domains"/>
    <property type="match status" value="1"/>
</dbReference>
<evidence type="ECO:0000256" key="5">
    <source>
        <dbReference type="SAM" id="Phobius"/>
    </source>
</evidence>
<gene>
    <name evidence="7" type="ORF">OTU49_005467</name>
</gene>
<keyword evidence="2 5" id="KW-0812">Transmembrane</keyword>
<feature type="transmembrane region" description="Helical" evidence="5">
    <location>
        <begin position="6"/>
        <end position="29"/>
    </location>
</feature>
<dbReference type="Pfam" id="PF00083">
    <property type="entry name" value="Sugar_tr"/>
    <property type="match status" value="1"/>
</dbReference>
<organism evidence="7 8">
    <name type="scientific">Cherax quadricarinatus</name>
    <name type="common">Australian red claw crayfish</name>
    <dbReference type="NCBI Taxonomy" id="27406"/>
    <lineage>
        <taxon>Eukaryota</taxon>
        <taxon>Metazoa</taxon>
        <taxon>Ecdysozoa</taxon>
        <taxon>Arthropoda</taxon>
        <taxon>Crustacea</taxon>
        <taxon>Multicrustacea</taxon>
        <taxon>Malacostraca</taxon>
        <taxon>Eumalacostraca</taxon>
        <taxon>Eucarida</taxon>
        <taxon>Decapoda</taxon>
        <taxon>Pleocyemata</taxon>
        <taxon>Astacidea</taxon>
        <taxon>Parastacoidea</taxon>
        <taxon>Parastacidae</taxon>
        <taxon>Cherax</taxon>
    </lineage>
</organism>
<dbReference type="PANTHER" id="PTHR24064">
    <property type="entry name" value="SOLUTE CARRIER FAMILY 22 MEMBER"/>
    <property type="match status" value="1"/>
</dbReference>
<feature type="transmembrane region" description="Helical" evidence="5">
    <location>
        <begin position="96"/>
        <end position="113"/>
    </location>
</feature>
<dbReference type="InterPro" id="IPR020846">
    <property type="entry name" value="MFS_dom"/>
</dbReference>
<dbReference type="InterPro" id="IPR036259">
    <property type="entry name" value="MFS_trans_sf"/>
</dbReference>
<protein>
    <recommendedName>
        <fullName evidence="6">Major facilitator superfamily (MFS) profile domain-containing protein</fullName>
    </recommendedName>
</protein>
<dbReference type="GO" id="GO:0022857">
    <property type="term" value="F:transmembrane transporter activity"/>
    <property type="evidence" value="ECO:0007669"/>
    <property type="project" value="InterPro"/>
</dbReference>
<accession>A0AAW0WTI9</accession>
<feature type="transmembrane region" description="Helical" evidence="5">
    <location>
        <begin position="238"/>
        <end position="261"/>
    </location>
</feature>
<reference evidence="7 8" key="1">
    <citation type="journal article" date="2024" name="BMC Genomics">
        <title>Genome assembly of redclaw crayfish (Cherax quadricarinatus) provides insights into its immune adaptation and hypoxia tolerance.</title>
        <authorList>
            <person name="Liu Z."/>
            <person name="Zheng J."/>
            <person name="Li H."/>
            <person name="Fang K."/>
            <person name="Wang S."/>
            <person name="He J."/>
            <person name="Zhou D."/>
            <person name="Weng S."/>
            <person name="Chi M."/>
            <person name="Gu Z."/>
            <person name="He J."/>
            <person name="Li F."/>
            <person name="Wang M."/>
        </authorList>
    </citation>
    <scope>NUCLEOTIDE SEQUENCE [LARGE SCALE GENOMIC DNA]</scope>
    <source>
        <strain evidence="7">ZL_2023a</strain>
    </source>
</reference>
<feature type="transmembrane region" description="Helical" evidence="5">
    <location>
        <begin position="153"/>
        <end position="172"/>
    </location>
</feature>
<dbReference type="InterPro" id="IPR005828">
    <property type="entry name" value="MFS_sugar_transport-like"/>
</dbReference>
<feature type="transmembrane region" description="Helical" evidence="5">
    <location>
        <begin position="178"/>
        <end position="200"/>
    </location>
</feature>
<dbReference type="EMBL" id="JARKIK010000047">
    <property type="protein sequence ID" value="KAK8735613.1"/>
    <property type="molecule type" value="Genomic_DNA"/>
</dbReference>
<keyword evidence="8" id="KW-1185">Reference proteome</keyword>
<comment type="subcellular location">
    <subcellularLocation>
        <location evidence="1">Membrane</location>
        <topology evidence="1">Multi-pass membrane protein</topology>
    </subcellularLocation>
</comment>
<evidence type="ECO:0000313" key="8">
    <source>
        <dbReference type="Proteomes" id="UP001445076"/>
    </source>
</evidence>